<dbReference type="Proteomes" id="UP001240447">
    <property type="component" value="Unassembled WGS sequence"/>
</dbReference>
<dbReference type="SUPFAM" id="SSF52980">
    <property type="entry name" value="Restriction endonuclease-like"/>
    <property type="match status" value="1"/>
</dbReference>
<evidence type="ECO:0000313" key="4">
    <source>
        <dbReference type="Proteomes" id="UP001240447"/>
    </source>
</evidence>
<keyword evidence="3" id="KW-0378">Hydrolase</keyword>
<dbReference type="NCBIfam" id="NF009154">
    <property type="entry name" value="PRK12497.3-3"/>
    <property type="match status" value="1"/>
</dbReference>
<dbReference type="CDD" id="cd20736">
    <property type="entry name" value="PoNe_Nuclease"/>
    <property type="match status" value="1"/>
</dbReference>
<accession>A0ABT9NQ88</accession>
<reference evidence="3 4" key="1">
    <citation type="submission" date="2023-07" db="EMBL/GenBank/DDBJ databases">
        <title>Sequencing the genomes of 1000 actinobacteria strains.</title>
        <authorList>
            <person name="Klenk H.-P."/>
        </authorList>
    </citation>
    <scope>NUCLEOTIDE SEQUENCE [LARGE SCALE GENOMIC DNA]</scope>
    <source>
        <strain evidence="3 4">GD13</strain>
    </source>
</reference>
<dbReference type="InterPro" id="IPR011856">
    <property type="entry name" value="tRNA_endonuc-like_dom_sf"/>
</dbReference>
<comment type="similarity">
    <text evidence="1 2">Belongs to the UPF0102 family.</text>
</comment>
<dbReference type="NCBIfam" id="NF009150">
    <property type="entry name" value="PRK12497.1-3"/>
    <property type="match status" value="1"/>
</dbReference>
<dbReference type="RefSeq" id="WP_068121111.1">
    <property type="nucleotide sequence ID" value="NZ_CCXJ01000338.1"/>
</dbReference>
<dbReference type="EMBL" id="JAUSQM010000001">
    <property type="protein sequence ID" value="MDP9822595.1"/>
    <property type="molecule type" value="Genomic_DNA"/>
</dbReference>
<evidence type="ECO:0000256" key="2">
    <source>
        <dbReference type="HAMAP-Rule" id="MF_00048"/>
    </source>
</evidence>
<sequence>MHSDPTVASRSGATAAQKHALGEYGERIAVRHLTDQGMVVLEQNWRCDAGELDIVLKDGRALVVCEVKTRSSNAFGSPLEGVTVAKAQRLRRLAAKWIEARGVHPPEVRIDVVGVLRSRSGPAQVEHIRGVG</sequence>
<dbReference type="Gene3D" id="3.40.1350.10">
    <property type="match status" value="1"/>
</dbReference>
<organism evidence="3 4">
    <name type="scientific">Nocardioides massiliensis</name>
    <dbReference type="NCBI Taxonomy" id="1325935"/>
    <lineage>
        <taxon>Bacteria</taxon>
        <taxon>Bacillati</taxon>
        <taxon>Actinomycetota</taxon>
        <taxon>Actinomycetes</taxon>
        <taxon>Propionibacteriales</taxon>
        <taxon>Nocardioidaceae</taxon>
        <taxon>Nocardioides</taxon>
    </lineage>
</organism>
<keyword evidence="4" id="KW-1185">Reference proteome</keyword>
<keyword evidence="3" id="KW-0255">Endonuclease</keyword>
<dbReference type="HAMAP" id="MF_00048">
    <property type="entry name" value="UPF0102"/>
    <property type="match status" value="1"/>
</dbReference>
<comment type="caution">
    <text evidence="3">The sequence shown here is derived from an EMBL/GenBank/DDBJ whole genome shotgun (WGS) entry which is preliminary data.</text>
</comment>
<gene>
    <name evidence="3" type="ORF">J2S59_002404</name>
</gene>
<dbReference type="Pfam" id="PF02021">
    <property type="entry name" value="UPF0102"/>
    <property type="match status" value="1"/>
</dbReference>
<dbReference type="InterPro" id="IPR003509">
    <property type="entry name" value="UPF0102_YraN-like"/>
</dbReference>
<dbReference type="PANTHER" id="PTHR34039:SF1">
    <property type="entry name" value="UPF0102 PROTEIN YRAN"/>
    <property type="match status" value="1"/>
</dbReference>
<keyword evidence="3" id="KW-0540">Nuclease</keyword>
<evidence type="ECO:0000313" key="3">
    <source>
        <dbReference type="EMBL" id="MDP9822595.1"/>
    </source>
</evidence>
<dbReference type="InterPro" id="IPR011335">
    <property type="entry name" value="Restrct_endonuc-II-like"/>
</dbReference>
<dbReference type="PANTHER" id="PTHR34039">
    <property type="entry name" value="UPF0102 PROTEIN YRAN"/>
    <property type="match status" value="1"/>
</dbReference>
<proteinExistence type="inferred from homology"/>
<protein>
    <recommendedName>
        <fullName evidence="2">UPF0102 protein J2S59_002404</fullName>
    </recommendedName>
</protein>
<name>A0ABT9NQ88_9ACTN</name>
<evidence type="ECO:0000256" key="1">
    <source>
        <dbReference type="ARBA" id="ARBA00006738"/>
    </source>
</evidence>
<dbReference type="GO" id="GO:0004519">
    <property type="term" value="F:endonuclease activity"/>
    <property type="evidence" value="ECO:0007669"/>
    <property type="project" value="UniProtKB-KW"/>
</dbReference>